<keyword evidence="5" id="KW-0106">Calcium</keyword>
<dbReference type="Gene3D" id="3.80.10.10">
    <property type="entry name" value="Ribonuclease Inhibitor"/>
    <property type="match status" value="1"/>
</dbReference>
<keyword evidence="3" id="KW-0677">Repeat</keyword>
<evidence type="ECO:0000256" key="8">
    <source>
        <dbReference type="ARBA" id="ARBA00023015"/>
    </source>
</evidence>
<dbReference type="SUPFAM" id="SSF56112">
    <property type="entry name" value="Protein kinase-like (PK-like)"/>
    <property type="match status" value="1"/>
</dbReference>
<evidence type="ECO:0000256" key="10">
    <source>
        <dbReference type="ARBA" id="ARBA00023125"/>
    </source>
</evidence>
<dbReference type="Gene3D" id="1.20.5.190">
    <property type="match status" value="1"/>
</dbReference>
<evidence type="ECO:0000256" key="9">
    <source>
        <dbReference type="ARBA" id="ARBA00023043"/>
    </source>
</evidence>
<comment type="subcellular location">
    <subcellularLocation>
        <location evidence="1">Nucleus</location>
    </subcellularLocation>
</comment>
<dbReference type="SUPFAM" id="SSF52047">
    <property type="entry name" value="RNI-like"/>
    <property type="match status" value="1"/>
</dbReference>
<dbReference type="PANTHER" id="PTHR47186:SF24">
    <property type="entry name" value="DISEASE RESISTANCE RPP13-LIKE PROTEIN 1"/>
    <property type="match status" value="1"/>
</dbReference>
<evidence type="ECO:0000256" key="7">
    <source>
        <dbReference type="ARBA" id="ARBA00022860"/>
    </source>
</evidence>
<organism evidence="15 16">
    <name type="scientific">Cinchona calisaya</name>
    <dbReference type="NCBI Taxonomy" id="153742"/>
    <lineage>
        <taxon>Eukaryota</taxon>
        <taxon>Viridiplantae</taxon>
        <taxon>Streptophyta</taxon>
        <taxon>Embryophyta</taxon>
        <taxon>Tracheophyta</taxon>
        <taxon>Spermatophyta</taxon>
        <taxon>Magnoliopsida</taxon>
        <taxon>eudicotyledons</taxon>
        <taxon>Gunneridae</taxon>
        <taxon>Pentapetalae</taxon>
        <taxon>asterids</taxon>
        <taxon>lamiids</taxon>
        <taxon>Gentianales</taxon>
        <taxon>Rubiaceae</taxon>
        <taxon>Cinchonoideae</taxon>
        <taxon>Cinchoneae</taxon>
        <taxon>Cinchona</taxon>
    </lineage>
</organism>
<comment type="similarity">
    <text evidence="2">Belongs to the CAMTA family.</text>
</comment>
<sequence>MTPYTSPEILDSSLDTGKHNRYSGDVWSLGISILELYLGSFPYKYGREVDWGVLKQTICYEKPPEAPPTASPEFGDFISRCLQREQGKRWTAEQLLGHPFIFLSRNIQLTFQGFLVASKLAFSDLVDYTLAALSIQKKYRGWKSHKDFLAIRQKVVKIQAYVRGHQVRKIYKVCSAVVLSEEPGIRCHQGGSGLGGFRPQKGSIHEIEDLKEALELFCKKKLEGARNEAASWAASVVETPDKLEQHCSNLEEYGEAKLPSLSSFAPPTSCPTTWTLTQEKLFESALQLFHEDSPNRWEKVAAVVGGGKSAEDVKNHQKMLVAEYQISKTKQEVLMPRYTSFRHRSSKVPTKIIDISPEEFHEAVGKLSGYRDQQTSEKGMAREFPLEPCEPGSKDKRIYSKKGKKESTKIAPSIDSGFENLPEYLRRCVTYCTLFPLGHEFEKDTLVQLWIAEGLIAAKDKGKMEQEGGFCFDIMVYKEFIVPSGFDKLYRQQKYKVNDSKSSVWYFQQGFSEESYMRFEEGKLEDISKTTLHLSLQKLDSTDFEALKNFKQLRTLLLLGECCSSIKQLPCEIFLCLKSLRTLDLSRTLISGLPTSIGCLESLHYLDLSYTPIRNLPRSIESLHSLQTLKLRYCFALQALPQGIGKLINLRHLDFDIVRQLNSMPKGMGSLTNLQTLKAFLVGREDGCNIAELKNLVNLTGSFCISRLENVVNVVEAKKTALNKKQYIKKLELRWGDLKNQLSVCKANLGISYATY</sequence>
<dbReference type="PANTHER" id="PTHR47186">
    <property type="entry name" value="LEUCINE-RICH REPEAT-CONTAINING PROTEIN 57"/>
    <property type="match status" value="1"/>
</dbReference>
<dbReference type="InterPro" id="IPR055414">
    <property type="entry name" value="LRR_R13L4/SHOC2-like"/>
</dbReference>
<keyword evidence="11" id="KW-0010">Activator</keyword>
<dbReference type="Gene3D" id="1.10.10.60">
    <property type="entry name" value="Homeodomain-like"/>
    <property type="match status" value="1"/>
</dbReference>
<dbReference type="InterPro" id="IPR058922">
    <property type="entry name" value="WHD_DRP"/>
</dbReference>
<evidence type="ECO:0000256" key="2">
    <source>
        <dbReference type="ARBA" id="ARBA00008267"/>
    </source>
</evidence>
<dbReference type="SMART" id="SM00717">
    <property type="entry name" value="SANT"/>
    <property type="match status" value="1"/>
</dbReference>
<dbReference type="InterPro" id="IPR009057">
    <property type="entry name" value="Homeodomain-like_sf"/>
</dbReference>
<feature type="domain" description="Protein kinase" evidence="14">
    <location>
        <begin position="1"/>
        <end position="101"/>
    </location>
</feature>
<dbReference type="Pfam" id="PF00612">
    <property type="entry name" value="IQ"/>
    <property type="match status" value="2"/>
</dbReference>
<evidence type="ECO:0000256" key="3">
    <source>
        <dbReference type="ARBA" id="ARBA00022737"/>
    </source>
</evidence>
<dbReference type="AlphaFoldDB" id="A0ABD3AUD3"/>
<evidence type="ECO:0000256" key="12">
    <source>
        <dbReference type="ARBA" id="ARBA00023163"/>
    </source>
</evidence>
<accession>A0ABD3AUD3</accession>
<evidence type="ECO:0000256" key="13">
    <source>
        <dbReference type="ARBA" id="ARBA00023242"/>
    </source>
</evidence>
<dbReference type="Pfam" id="PF23598">
    <property type="entry name" value="LRR_14"/>
    <property type="match status" value="1"/>
</dbReference>
<dbReference type="Pfam" id="PF23559">
    <property type="entry name" value="WHD_DRP"/>
    <property type="match status" value="1"/>
</dbReference>
<dbReference type="FunFam" id="1.20.5.190:FF:000003">
    <property type="entry name" value="Calmodulin-binding transcription activator 2"/>
    <property type="match status" value="1"/>
</dbReference>
<dbReference type="InterPro" id="IPR011009">
    <property type="entry name" value="Kinase-like_dom_sf"/>
</dbReference>
<keyword evidence="12" id="KW-0804">Transcription</keyword>
<dbReference type="GO" id="GO:0003677">
    <property type="term" value="F:DNA binding"/>
    <property type="evidence" value="ECO:0007669"/>
    <property type="project" value="UniProtKB-KW"/>
</dbReference>
<keyword evidence="4" id="KW-0547">Nucleotide-binding</keyword>
<dbReference type="Pfam" id="PF00069">
    <property type="entry name" value="Pkinase"/>
    <property type="match status" value="1"/>
</dbReference>
<dbReference type="PROSITE" id="PS50096">
    <property type="entry name" value="IQ"/>
    <property type="match status" value="1"/>
</dbReference>
<keyword evidence="16" id="KW-1185">Reference proteome</keyword>
<evidence type="ECO:0000256" key="6">
    <source>
        <dbReference type="ARBA" id="ARBA00022840"/>
    </source>
</evidence>
<dbReference type="GO" id="GO:0005634">
    <property type="term" value="C:nucleus"/>
    <property type="evidence" value="ECO:0007669"/>
    <property type="project" value="UniProtKB-SubCell"/>
</dbReference>
<dbReference type="Gene3D" id="1.10.510.10">
    <property type="entry name" value="Transferase(Phosphotransferase) domain 1"/>
    <property type="match status" value="1"/>
</dbReference>
<dbReference type="Proteomes" id="UP001630127">
    <property type="component" value="Unassembled WGS sequence"/>
</dbReference>
<keyword evidence="8" id="KW-0805">Transcription regulation</keyword>
<comment type="caution">
    <text evidence="15">The sequence shown here is derived from an EMBL/GenBank/DDBJ whole genome shotgun (WGS) entry which is preliminary data.</text>
</comment>
<dbReference type="GO" id="GO:0005516">
    <property type="term" value="F:calmodulin binding"/>
    <property type="evidence" value="ECO:0007669"/>
    <property type="project" value="UniProtKB-KW"/>
</dbReference>
<keyword evidence="10" id="KW-0238">DNA-binding</keyword>
<reference evidence="15 16" key="1">
    <citation type="submission" date="2024-11" db="EMBL/GenBank/DDBJ databases">
        <title>A near-complete genome assembly of Cinchona calisaya.</title>
        <authorList>
            <person name="Lian D.C."/>
            <person name="Zhao X.W."/>
            <person name="Wei L."/>
        </authorList>
    </citation>
    <scope>NUCLEOTIDE SEQUENCE [LARGE SCALE GENOMIC DNA]</scope>
    <source>
        <tissue evidence="15">Nenye</tissue>
    </source>
</reference>
<evidence type="ECO:0000313" key="15">
    <source>
        <dbReference type="EMBL" id="KAL3534770.1"/>
    </source>
</evidence>
<dbReference type="SUPFAM" id="SSF52540">
    <property type="entry name" value="P-loop containing nucleoside triphosphate hydrolases"/>
    <property type="match status" value="1"/>
</dbReference>
<dbReference type="InterPro" id="IPR000048">
    <property type="entry name" value="IQ_motif_EF-hand-BS"/>
</dbReference>
<evidence type="ECO:0000256" key="5">
    <source>
        <dbReference type="ARBA" id="ARBA00022837"/>
    </source>
</evidence>
<evidence type="ECO:0000256" key="4">
    <source>
        <dbReference type="ARBA" id="ARBA00022741"/>
    </source>
</evidence>
<dbReference type="SMART" id="SM00015">
    <property type="entry name" value="IQ"/>
    <property type="match status" value="2"/>
</dbReference>
<dbReference type="EMBL" id="JBJUIK010000002">
    <property type="protein sequence ID" value="KAL3534770.1"/>
    <property type="molecule type" value="Genomic_DNA"/>
</dbReference>
<keyword evidence="6" id="KW-0067">ATP-binding</keyword>
<proteinExistence type="inferred from homology"/>
<evidence type="ECO:0000313" key="16">
    <source>
        <dbReference type="Proteomes" id="UP001630127"/>
    </source>
</evidence>
<keyword evidence="13" id="KW-0539">Nucleus</keyword>
<dbReference type="PROSITE" id="PS50011">
    <property type="entry name" value="PROTEIN_KINASE_DOM"/>
    <property type="match status" value="1"/>
</dbReference>
<keyword evidence="7" id="KW-0112">Calmodulin-binding</keyword>
<evidence type="ECO:0000259" key="14">
    <source>
        <dbReference type="PROSITE" id="PS50011"/>
    </source>
</evidence>
<evidence type="ECO:0000256" key="11">
    <source>
        <dbReference type="ARBA" id="ARBA00023159"/>
    </source>
</evidence>
<dbReference type="InterPro" id="IPR027417">
    <property type="entry name" value="P-loop_NTPase"/>
</dbReference>
<dbReference type="GO" id="GO:0006355">
    <property type="term" value="P:regulation of DNA-templated transcription"/>
    <property type="evidence" value="ECO:0007669"/>
    <property type="project" value="UniProtKB-ARBA"/>
</dbReference>
<keyword evidence="9" id="KW-0040">ANK repeat</keyword>
<protein>
    <recommendedName>
        <fullName evidence="14">Protein kinase domain-containing protein</fullName>
    </recommendedName>
</protein>
<dbReference type="CDD" id="cd00167">
    <property type="entry name" value="SANT"/>
    <property type="match status" value="1"/>
</dbReference>
<name>A0ABD3AUD3_9GENT</name>
<dbReference type="SUPFAM" id="SSF46689">
    <property type="entry name" value="Homeodomain-like"/>
    <property type="match status" value="1"/>
</dbReference>
<dbReference type="InterPro" id="IPR001005">
    <property type="entry name" value="SANT/Myb"/>
</dbReference>
<dbReference type="InterPro" id="IPR032675">
    <property type="entry name" value="LRR_dom_sf"/>
</dbReference>
<dbReference type="InterPro" id="IPR000719">
    <property type="entry name" value="Prot_kinase_dom"/>
</dbReference>
<evidence type="ECO:0000256" key="1">
    <source>
        <dbReference type="ARBA" id="ARBA00004123"/>
    </source>
</evidence>
<gene>
    <name evidence="15" type="ORF">ACH5RR_003231</name>
</gene>